<accession>A0A978UXE9</accession>
<dbReference type="Proteomes" id="UP000813462">
    <property type="component" value="Unassembled WGS sequence"/>
</dbReference>
<organism evidence="1 2">
    <name type="scientific">Ziziphus jujuba var. spinosa</name>
    <dbReference type="NCBI Taxonomy" id="714518"/>
    <lineage>
        <taxon>Eukaryota</taxon>
        <taxon>Viridiplantae</taxon>
        <taxon>Streptophyta</taxon>
        <taxon>Embryophyta</taxon>
        <taxon>Tracheophyta</taxon>
        <taxon>Spermatophyta</taxon>
        <taxon>Magnoliopsida</taxon>
        <taxon>eudicotyledons</taxon>
        <taxon>Gunneridae</taxon>
        <taxon>Pentapetalae</taxon>
        <taxon>rosids</taxon>
        <taxon>fabids</taxon>
        <taxon>Rosales</taxon>
        <taxon>Rhamnaceae</taxon>
        <taxon>Paliureae</taxon>
        <taxon>Ziziphus</taxon>
    </lineage>
</organism>
<reference evidence="1" key="1">
    <citation type="journal article" date="2021" name="Front. Plant Sci.">
        <title>Chromosome-Scale Genome Assembly for Chinese Sour Jujube and Insights Into Its Genome Evolution and Domestication Signature.</title>
        <authorList>
            <person name="Shen L.-Y."/>
            <person name="Luo H."/>
            <person name="Wang X.-L."/>
            <person name="Wang X.-M."/>
            <person name="Qiu X.-J."/>
            <person name="Liu H."/>
            <person name="Zhou S.-S."/>
            <person name="Jia K.-H."/>
            <person name="Nie S."/>
            <person name="Bao Y.-T."/>
            <person name="Zhang R.-G."/>
            <person name="Yun Q.-Z."/>
            <person name="Chai Y.-H."/>
            <person name="Lu J.-Y."/>
            <person name="Li Y."/>
            <person name="Zhao S.-W."/>
            <person name="Mao J.-F."/>
            <person name="Jia S.-G."/>
            <person name="Mao Y.-M."/>
        </authorList>
    </citation>
    <scope>NUCLEOTIDE SEQUENCE</scope>
    <source>
        <strain evidence="1">AT0</strain>
        <tissue evidence="1">Leaf</tissue>
    </source>
</reference>
<dbReference type="AlphaFoldDB" id="A0A978UXE9"/>
<evidence type="ECO:0000313" key="1">
    <source>
        <dbReference type="EMBL" id="KAH7519665.1"/>
    </source>
</evidence>
<protein>
    <submittedName>
        <fullName evidence="1">Uncharacterized protein</fullName>
    </submittedName>
</protein>
<name>A0A978UXE9_ZIZJJ</name>
<dbReference type="EMBL" id="JAEACU010000008">
    <property type="protein sequence ID" value="KAH7519665.1"/>
    <property type="molecule type" value="Genomic_DNA"/>
</dbReference>
<comment type="caution">
    <text evidence="1">The sequence shown here is derived from an EMBL/GenBank/DDBJ whole genome shotgun (WGS) entry which is preliminary data.</text>
</comment>
<proteinExistence type="predicted"/>
<gene>
    <name evidence="1" type="ORF">FEM48_Zijuj08G0061200</name>
</gene>
<sequence length="85" mass="8674">MQDCKDLFELKNVTGVSGPTSVAAIVPSSGAAATQTTSSLVVASSNGTTSAVSTTVSTAPKLPYEITGKTVEEVLYKIAALFFLC</sequence>
<evidence type="ECO:0000313" key="2">
    <source>
        <dbReference type="Proteomes" id="UP000813462"/>
    </source>
</evidence>